<reference evidence="2 3" key="1">
    <citation type="journal article" date="2015" name="Genome Biol. Evol.">
        <title>Phylogenomic analyses indicate that early fungi evolved digesting cell walls of algal ancestors of land plants.</title>
        <authorList>
            <person name="Chang Y."/>
            <person name="Wang S."/>
            <person name="Sekimoto S."/>
            <person name="Aerts A.L."/>
            <person name="Choi C."/>
            <person name="Clum A."/>
            <person name="LaButti K.M."/>
            <person name="Lindquist E.A."/>
            <person name="Yee Ngan C."/>
            <person name="Ohm R.A."/>
            <person name="Salamov A.A."/>
            <person name="Grigoriev I.V."/>
            <person name="Spatafora J.W."/>
            <person name="Berbee M.L."/>
        </authorList>
    </citation>
    <scope>NUCLEOTIDE SEQUENCE [LARGE SCALE GENOMIC DNA]</scope>
    <source>
        <strain evidence="2 3">JEL478</strain>
    </source>
</reference>
<evidence type="ECO:0000256" key="1">
    <source>
        <dbReference type="SAM" id="MobiDB-lite"/>
    </source>
</evidence>
<dbReference type="Proteomes" id="UP000070544">
    <property type="component" value="Unassembled WGS sequence"/>
</dbReference>
<evidence type="ECO:0000313" key="2">
    <source>
        <dbReference type="EMBL" id="KXS17503.1"/>
    </source>
</evidence>
<dbReference type="AlphaFoldDB" id="A0A139ALX1"/>
<dbReference type="EMBL" id="KQ965746">
    <property type="protein sequence ID" value="KXS17503.1"/>
    <property type="molecule type" value="Genomic_DNA"/>
</dbReference>
<organism evidence="2 3">
    <name type="scientific">Gonapodya prolifera (strain JEL478)</name>
    <name type="common">Monoblepharis prolifera</name>
    <dbReference type="NCBI Taxonomy" id="1344416"/>
    <lineage>
        <taxon>Eukaryota</taxon>
        <taxon>Fungi</taxon>
        <taxon>Fungi incertae sedis</taxon>
        <taxon>Chytridiomycota</taxon>
        <taxon>Chytridiomycota incertae sedis</taxon>
        <taxon>Monoblepharidomycetes</taxon>
        <taxon>Monoblepharidales</taxon>
        <taxon>Gonapodyaceae</taxon>
        <taxon>Gonapodya</taxon>
    </lineage>
</organism>
<proteinExistence type="predicted"/>
<sequence>MRKPLPPLLEDMSTRPSFRRGFPTPLDSPAHPAAKRQSRGSFRSGHCRPSSAATIPGPHSTRAAHALAAHSPC</sequence>
<evidence type="ECO:0000313" key="3">
    <source>
        <dbReference type="Proteomes" id="UP000070544"/>
    </source>
</evidence>
<feature type="region of interest" description="Disordered" evidence="1">
    <location>
        <begin position="1"/>
        <end position="73"/>
    </location>
</feature>
<keyword evidence="3" id="KW-1185">Reference proteome</keyword>
<accession>A0A139ALX1</accession>
<protein>
    <submittedName>
        <fullName evidence="2">Uncharacterized protein</fullName>
    </submittedName>
</protein>
<gene>
    <name evidence="2" type="ORF">M427DRAFT_133335</name>
</gene>
<name>A0A139ALX1_GONPJ</name>